<sequence>MFEDNYPEFWKLNKEKYPRKMREHVNIEVMKMIGCGDISLGFVAYICLKCQ</sequence>
<name>A0AA47EN07_9CLOT</name>
<organism evidence="1 2">
    <name type="scientific">Clostridium estertheticum</name>
    <dbReference type="NCBI Taxonomy" id="238834"/>
    <lineage>
        <taxon>Bacteria</taxon>
        <taxon>Bacillati</taxon>
        <taxon>Bacillota</taxon>
        <taxon>Clostridia</taxon>
        <taxon>Eubacteriales</taxon>
        <taxon>Clostridiaceae</taxon>
        <taxon>Clostridium</taxon>
    </lineage>
</organism>
<evidence type="ECO:0000313" key="2">
    <source>
        <dbReference type="Proteomes" id="UP001164733"/>
    </source>
</evidence>
<dbReference type="EMBL" id="CP086239">
    <property type="protein sequence ID" value="WAG63120.1"/>
    <property type="molecule type" value="Genomic_DNA"/>
</dbReference>
<dbReference type="AlphaFoldDB" id="A0AA47EN07"/>
<reference evidence="1" key="1">
    <citation type="submission" date="2021-11" db="EMBL/GenBank/DDBJ databases">
        <title>Clostridia strains as spoilage organisms.</title>
        <authorList>
            <person name="Wambui J."/>
            <person name="Stevens M.J.A."/>
            <person name="Stephan R."/>
        </authorList>
    </citation>
    <scope>NUCLEOTIDE SEQUENCE</scope>
    <source>
        <strain evidence="1">CF009</strain>
    </source>
</reference>
<evidence type="ECO:0000313" key="1">
    <source>
        <dbReference type="EMBL" id="WAG63120.1"/>
    </source>
</evidence>
<gene>
    <name evidence="1" type="ORF">LL038_14595</name>
</gene>
<dbReference type="Proteomes" id="UP001164733">
    <property type="component" value="Chromosome"/>
</dbReference>
<protein>
    <submittedName>
        <fullName evidence="1">Transposase zinc-binding domain-containing protein</fullName>
    </submittedName>
</protein>
<proteinExistence type="predicted"/>
<accession>A0AA47EN07</accession>